<reference evidence="1" key="1">
    <citation type="journal article" date="2015" name="Nature">
        <title>Complex archaea that bridge the gap between prokaryotes and eukaryotes.</title>
        <authorList>
            <person name="Spang A."/>
            <person name="Saw J.H."/>
            <person name="Jorgensen S.L."/>
            <person name="Zaremba-Niedzwiedzka K."/>
            <person name="Martijn J."/>
            <person name="Lind A.E."/>
            <person name="van Eijk R."/>
            <person name="Schleper C."/>
            <person name="Guy L."/>
            <person name="Ettema T.J."/>
        </authorList>
    </citation>
    <scope>NUCLEOTIDE SEQUENCE</scope>
</reference>
<evidence type="ECO:0000313" key="1">
    <source>
        <dbReference type="EMBL" id="KKO06812.1"/>
    </source>
</evidence>
<sequence>MGASEDELEQLLDQEVEPEPFEVMPENWDAIQLYLSVYGQFTISENGHVFGFNFAAVDVDIDRSGIEVTPQTWQRFKILAHHTVHTLNQRDGK</sequence>
<gene>
    <name evidence="1" type="ORF">LCGC14_0059960</name>
</gene>
<protein>
    <submittedName>
        <fullName evidence="1">Uncharacterized protein</fullName>
    </submittedName>
</protein>
<organism evidence="1">
    <name type="scientific">marine sediment metagenome</name>
    <dbReference type="NCBI Taxonomy" id="412755"/>
    <lineage>
        <taxon>unclassified sequences</taxon>
        <taxon>metagenomes</taxon>
        <taxon>ecological metagenomes</taxon>
    </lineage>
</organism>
<proteinExistence type="predicted"/>
<dbReference type="AlphaFoldDB" id="A0A0F9Y4M8"/>
<comment type="caution">
    <text evidence="1">The sequence shown here is derived from an EMBL/GenBank/DDBJ whole genome shotgun (WGS) entry which is preliminary data.</text>
</comment>
<accession>A0A0F9Y4M8</accession>
<name>A0A0F9Y4M8_9ZZZZ</name>
<dbReference type="InterPro" id="IPR014915">
    <property type="entry name" value="Phage_TLS_TfmB"/>
</dbReference>
<dbReference type="Pfam" id="PF08809">
    <property type="entry name" value="DUF1799"/>
    <property type="match status" value="1"/>
</dbReference>
<dbReference type="EMBL" id="LAZR01000014">
    <property type="protein sequence ID" value="KKO06812.1"/>
    <property type="molecule type" value="Genomic_DNA"/>
</dbReference>